<keyword evidence="2" id="KW-1185">Reference proteome</keyword>
<name>A0ABT3T772_9GAMM</name>
<dbReference type="Proteomes" id="UP001143304">
    <property type="component" value="Unassembled WGS sequence"/>
</dbReference>
<evidence type="ECO:0000313" key="2">
    <source>
        <dbReference type="Proteomes" id="UP001143304"/>
    </source>
</evidence>
<reference evidence="1" key="1">
    <citation type="submission" date="2019-02" db="EMBL/GenBank/DDBJ databases">
        <authorList>
            <person name="Li S.-H."/>
        </authorList>
    </citation>
    <scope>NUCLEOTIDE SEQUENCE</scope>
    <source>
        <strain evidence="1">IMCC11814</strain>
    </source>
</reference>
<evidence type="ECO:0000313" key="1">
    <source>
        <dbReference type="EMBL" id="MCX2977671.1"/>
    </source>
</evidence>
<dbReference type="InterPro" id="IPR038396">
    <property type="entry name" value="SpoIIAA-like_sf"/>
</dbReference>
<gene>
    <name evidence="1" type="ORF">EYC82_09925</name>
</gene>
<organism evidence="1 2">
    <name type="scientific">Candidatus Marimicrobium litorale</name>
    <dbReference type="NCBI Taxonomy" id="2518991"/>
    <lineage>
        <taxon>Bacteria</taxon>
        <taxon>Pseudomonadati</taxon>
        <taxon>Pseudomonadota</taxon>
        <taxon>Gammaproteobacteria</taxon>
        <taxon>Cellvibrionales</taxon>
        <taxon>Halieaceae</taxon>
        <taxon>Marimicrobium</taxon>
    </lineage>
</organism>
<protein>
    <submittedName>
        <fullName evidence="1">STAS/SEC14 domain-containing protein</fullName>
    </submittedName>
</protein>
<sequence>MIKELPESTNESLGFEISGKVSLEEGQKWIQRIEVALQTQKTLNVLVVLDDGVSWGVEAGIEDIKWVMAHMERISKFAIISSSRVWKWLVAIDGFFASMVGIEEKHFDIDDLPTAWDWIRDR</sequence>
<dbReference type="EMBL" id="SHNO01000001">
    <property type="protein sequence ID" value="MCX2977671.1"/>
    <property type="molecule type" value="Genomic_DNA"/>
</dbReference>
<dbReference type="InterPro" id="IPR036513">
    <property type="entry name" value="STAS_dom_sf"/>
</dbReference>
<dbReference type="Gene3D" id="3.40.50.10600">
    <property type="entry name" value="SpoIIaa-like domains"/>
    <property type="match status" value="1"/>
</dbReference>
<accession>A0ABT3T772</accession>
<dbReference type="InterPro" id="IPR021866">
    <property type="entry name" value="SpoIIAA-like"/>
</dbReference>
<comment type="caution">
    <text evidence="1">The sequence shown here is derived from an EMBL/GenBank/DDBJ whole genome shotgun (WGS) entry which is preliminary data.</text>
</comment>
<dbReference type="RefSeq" id="WP_279249381.1">
    <property type="nucleotide sequence ID" value="NZ_SHNO01000001.1"/>
</dbReference>
<proteinExistence type="predicted"/>
<dbReference type="Pfam" id="PF11964">
    <property type="entry name" value="SpoIIAA-like"/>
    <property type="match status" value="1"/>
</dbReference>
<dbReference type="SUPFAM" id="SSF52091">
    <property type="entry name" value="SpoIIaa-like"/>
    <property type="match status" value="1"/>
</dbReference>